<evidence type="ECO:0008006" key="4">
    <source>
        <dbReference type="Google" id="ProtNLM"/>
    </source>
</evidence>
<dbReference type="EMBL" id="CM003371">
    <property type="protein sequence ID" value="KOM33040.1"/>
    <property type="molecule type" value="Genomic_DNA"/>
</dbReference>
<keyword evidence="1" id="KW-0472">Membrane</keyword>
<accession>A0A0L9TR76</accession>
<reference evidence="3" key="1">
    <citation type="journal article" date="2015" name="Proc. Natl. Acad. Sci. U.S.A.">
        <title>Genome sequencing of adzuki bean (Vigna angularis) provides insight into high starch and low fat accumulation and domestication.</title>
        <authorList>
            <person name="Yang K."/>
            <person name="Tian Z."/>
            <person name="Chen C."/>
            <person name="Luo L."/>
            <person name="Zhao B."/>
            <person name="Wang Z."/>
            <person name="Yu L."/>
            <person name="Li Y."/>
            <person name="Sun Y."/>
            <person name="Li W."/>
            <person name="Chen Y."/>
            <person name="Li Y."/>
            <person name="Zhang Y."/>
            <person name="Ai D."/>
            <person name="Zhao J."/>
            <person name="Shang C."/>
            <person name="Ma Y."/>
            <person name="Wu B."/>
            <person name="Wang M."/>
            <person name="Gao L."/>
            <person name="Sun D."/>
            <person name="Zhang P."/>
            <person name="Guo F."/>
            <person name="Wang W."/>
            <person name="Li Y."/>
            <person name="Wang J."/>
            <person name="Varshney R.K."/>
            <person name="Wang J."/>
            <person name="Ling H.Q."/>
            <person name="Wan P."/>
        </authorList>
    </citation>
    <scope>NUCLEOTIDE SEQUENCE</scope>
    <source>
        <strain evidence="3">cv. Jingnong 6</strain>
    </source>
</reference>
<sequence length="83" mass="9629">MEVCWMESMLNADAMKNYAKMDVKKMKMEVQQCGWEKGIGDEDKDGEMKCCCLIALLVGMFGWGTYFLVVCWFHWWWEIAGGG</sequence>
<keyword evidence="1" id="KW-1133">Transmembrane helix</keyword>
<name>A0A0L9TR76_PHAAN</name>
<organism evidence="2 3">
    <name type="scientific">Phaseolus angularis</name>
    <name type="common">Azuki bean</name>
    <name type="synonym">Vigna angularis</name>
    <dbReference type="NCBI Taxonomy" id="3914"/>
    <lineage>
        <taxon>Eukaryota</taxon>
        <taxon>Viridiplantae</taxon>
        <taxon>Streptophyta</taxon>
        <taxon>Embryophyta</taxon>
        <taxon>Tracheophyta</taxon>
        <taxon>Spermatophyta</taxon>
        <taxon>Magnoliopsida</taxon>
        <taxon>eudicotyledons</taxon>
        <taxon>Gunneridae</taxon>
        <taxon>Pentapetalae</taxon>
        <taxon>rosids</taxon>
        <taxon>fabids</taxon>
        <taxon>Fabales</taxon>
        <taxon>Fabaceae</taxon>
        <taxon>Papilionoideae</taxon>
        <taxon>50 kb inversion clade</taxon>
        <taxon>NPAAA clade</taxon>
        <taxon>indigoferoid/millettioid clade</taxon>
        <taxon>Phaseoleae</taxon>
        <taxon>Vigna</taxon>
    </lineage>
</organism>
<dbReference type="AlphaFoldDB" id="A0A0L9TR76"/>
<feature type="transmembrane region" description="Helical" evidence="1">
    <location>
        <begin position="53"/>
        <end position="77"/>
    </location>
</feature>
<proteinExistence type="predicted"/>
<evidence type="ECO:0000313" key="3">
    <source>
        <dbReference type="Proteomes" id="UP000053144"/>
    </source>
</evidence>
<gene>
    <name evidence="2" type="ORF">LR48_Vigan01g259600</name>
</gene>
<evidence type="ECO:0000313" key="2">
    <source>
        <dbReference type="EMBL" id="KOM33040.1"/>
    </source>
</evidence>
<dbReference type="Proteomes" id="UP000053144">
    <property type="component" value="Chromosome 1"/>
</dbReference>
<evidence type="ECO:0000256" key="1">
    <source>
        <dbReference type="SAM" id="Phobius"/>
    </source>
</evidence>
<dbReference type="Gramene" id="KOM33040">
    <property type="protein sequence ID" value="KOM33040"/>
    <property type="gene ID" value="LR48_Vigan01g259600"/>
</dbReference>
<keyword evidence="1" id="KW-0812">Transmembrane</keyword>
<protein>
    <recommendedName>
        <fullName evidence="4">Transmembrane protein</fullName>
    </recommendedName>
</protein>